<dbReference type="PROSITE" id="PS00374">
    <property type="entry name" value="MGMT"/>
    <property type="match status" value="1"/>
</dbReference>
<evidence type="ECO:0000256" key="7">
    <source>
        <dbReference type="ARBA" id="ARBA00023204"/>
    </source>
</evidence>
<dbReference type="EMBL" id="JADIMR010000022">
    <property type="protein sequence ID" value="MBO8446427.1"/>
    <property type="molecule type" value="Genomic_DNA"/>
</dbReference>
<dbReference type="CDD" id="cd06445">
    <property type="entry name" value="ATase"/>
    <property type="match status" value="1"/>
</dbReference>
<keyword evidence="6" id="KW-0227">DNA damage</keyword>
<evidence type="ECO:0000256" key="6">
    <source>
        <dbReference type="ARBA" id="ARBA00022763"/>
    </source>
</evidence>
<evidence type="ECO:0000256" key="2">
    <source>
        <dbReference type="ARBA" id="ARBA00008711"/>
    </source>
</evidence>
<dbReference type="GO" id="GO:0032259">
    <property type="term" value="P:methylation"/>
    <property type="evidence" value="ECO:0007669"/>
    <property type="project" value="UniProtKB-KW"/>
</dbReference>
<name>A0A9D9EEB7_9BACT</name>
<dbReference type="InterPro" id="IPR036631">
    <property type="entry name" value="MGMT_N_sf"/>
</dbReference>
<dbReference type="InterPro" id="IPR001497">
    <property type="entry name" value="MethylDNA_cys_MeTrfase_AS"/>
</dbReference>
<reference evidence="11" key="2">
    <citation type="journal article" date="2021" name="PeerJ">
        <title>Extensive microbial diversity within the chicken gut microbiome revealed by metagenomics and culture.</title>
        <authorList>
            <person name="Gilroy R."/>
            <person name="Ravi A."/>
            <person name="Getino M."/>
            <person name="Pursley I."/>
            <person name="Horton D.L."/>
            <person name="Alikhan N.F."/>
            <person name="Baker D."/>
            <person name="Gharbi K."/>
            <person name="Hall N."/>
            <person name="Watson M."/>
            <person name="Adriaenssens E.M."/>
            <person name="Foster-Nyarko E."/>
            <person name="Jarju S."/>
            <person name="Secka A."/>
            <person name="Antonio M."/>
            <person name="Oren A."/>
            <person name="Chaudhuri R.R."/>
            <person name="La Ragione R."/>
            <person name="Hildebrand F."/>
            <person name="Pallen M.J."/>
        </authorList>
    </citation>
    <scope>NUCLEOTIDE SEQUENCE</scope>
    <source>
        <strain evidence="11">D3-1215</strain>
    </source>
</reference>
<proteinExistence type="inferred from homology"/>
<dbReference type="InterPro" id="IPR036388">
    <property type="entry name" value="WH-like_DNA-bd_sf"/>
</dbReference>
<organism evidence="11 12">
    <name type="scientific">Candidatus Enterocola intestinipullorum</name>
    <dbReference type="NCBI Taxonomy" id="2840783"/>
    <lineage>
        <taxon>Bacteria</taxon>
        <taxon>Pseudomonadati</taxon>
        <taxon>Bacteroidota</taxon>
        <taxon>Bacteroidia</taxon>
        <taxon>Bacteroidales</taxon>
        <taxon>Candidatus Enterocola</taxon>
    </lineage>
</organism>
<dbReference type="NCBIfam" id="TIGR00589">
    <property type="entry name" value="ogt"/>
    <property type="match status" value="1"/>
</dbReference>
<dbReference type="Pfam" id="PF02870">
    <property type="entry name" value="Methyltransf_1N"/>
    <property type="match status" value="1"/>
</dbReference>
<dbReference type="SUPFAM" id="SSF53155">
    <property type="entry name" value="Methylated DNA-protein cysteine methyltransferase domain"/>
    <property type="match status" value="1"/>
</dbReference>
<comment type="catalytic activity">
    <reaction evidence="8">
        <text>a 6-O-methyl-2'-deoxyguanosine in DNA + L-cysteinyl-[protein] = S-methyl-L-cysteinyl-[protein] + a 2'-deoxyguanosine in DNA</text>
        <dbReference type="Rhea" id="RHEA:24000"/>
        <dbReference type="Rhea" id="RHEA-COMP:10131"/>
        <dbReference type="Rhea" id="RHEA-COMP:10132"/>
        <dbReference type="Rhea" id="RHEA-COMP:11367"/>
        <dbReference type="Rhea" id="RHEA-COMP:11368"/>
        <dbReference type="ChEBI" id="CHEBI:29950"/>
        <dbReference type="ChEBI" id="CHEBI:82612"/>
        <dbReference type="ChEBI" id="CHEBI:85445"/>
        <dbReference type="ChEBI" id="CHEBI:85448"/>
        <dbReference type="EC" id="2.1.1.63"/>
    </reaction>
</comment>
<keyword evidence="4 11" id="KW-0489">Methyltransferase</keyword>
<evidence type="ECO:0000256" key="1">
    <source>
        <dbReference type="ARBA" id="ARBA00001286"/>
    </source>
</evidence>
<keyword evidence="5 11" id="KW-0808">Transferase</keyword>
<evidence type="ECO:0000259" key="9">
    <source>
        <dbReference type="Pfam" id="PF01035"/>
    </source>
</evidence>
<dbReference type="GO" id="GO:0003908">
    <property type="term" value="F:methylated-DNA-[protein]-cysteine S-methyltransferase activity"/>
    <property type="evidence" value="ECO:0007669"/>
    <property type="project" value="UniProtKB-EC"/>
</dbReference>
<comment type="catalytic activity">
    <reaction evidence="1">
        <text>a 4-O-methyl-thymidine in DNA + L-cysteinyl-[protein] = a thymidine in DNA + S-methyl-L-cysteinyl-[protein]</text>
        <dbReference type="Rhea" id="RHEA:53428"/>
        <dbReference type="Rhea" id="RHEA-COMP:10131"/>
        <dbReference type="Rhea" id="RHEA-COMP:10132"/>
        <dbReference type="Rhea" id="RHEA-COMP:13555"/>
        <dbReference type="Rhea" id="RHEA-COMP:13556"/>
        <dbReference type="ChEBI" id="CHEBI:29950"/>
        <dbReference type="ChEBI" id="CHEBI:82612"/>
        <dbReference type="ChEBI" id="CHEBI:137386"/>
        <dbReference type="ChEBI" id="CHEBI:137387"/>
        <dbReference type="EC" id="2.1.1.63"/>
    </reaction>
</comment>
<evidence type="ECO:0000313" key="11">
    <source>
        <dbReference type="EMBL" id="MBO8446427.1"/>
    </source>
</evidence>
<evidence type="ECO:0000256" key="8">
    <source>
        <dbReference type="ARBA" id="ARBA00049348"/>
    </source>
</evidence>
<protein>
    <recommendedName>
        <fullName evidence="3">methylated-DNA--[protein]-cysteine S-methyltransferase</fullName>
        <ecNumber evidence="3">2.1.1.63</ecNumber>
    </recommendedName>
</protein>
<evidence type="ECO:0000256" key="4">
    <source>
        <dbReference type="ARBA" id="ARBA00022603"/>
    </source>
</evidence>
<evidence type="ECO:0000313" key="12">
    <source>
        <dbReference type="Proteomes" id="UP000823637"/>
    </source>
</evidence>
<sequence>MLMQPVTIYTKLYHSPCGDVVLGEAGSRVCLCNWTKEMHPGMVERRLRRLLNARFVEADGDVVTETARQLDEYFAGKRSVFDLPLLHTGTDFQKAVWNFLPVIRYGETMSYQALAVALDVPRAVRAVANAVGANALSIIVPCHRIVGSGGGLTGYAGGLNVKKYLLALEKTYLSQCSCSTLKNS</sequence>
<evidence type="ECO:0000256" key="5">
    <source>
        <dbReference type="ARBA" id="ARBA00022679"/>
    </source>
</evidence>
<dbReference type="Gene3D" id="1.10.10.10">
    <property type="entry name" value="Winged helix-like DNA-binding domain superfamily/Winged helix DNA-binding domain"/>
    <property type="match status" value="1"/>
</dbReference>
<dbReference type="SUPFAM" id="SSF46767">
    <property type="entry name" value="Methylated DNA-protein cysteine methyltransferase, C-terminal domain"/>
    <property type="match status" value="1"/>
</dbReference>
<dbReference type="Pfam" id="PF01035">
    <property type="entry name" value="DNA_binding_1"/>
    <property type="match status" value="1"/>
</dbReference>
<dbReference type="GO" id="GO:0006281">
    <property type="term" value="P:DNA repair"/>
    <property type="evidence" value="ECO:0007669"/>
    <property type="project" value="UniProtKB-KW"/>
</dbReference>
<keyword evidence="7" id="KW-0234">DNA repair</keyword>
<dbReference type="FunFam" id="1.10.10.10:FF:000214">
    <property type="entry name" value="Methylated-DNA--protein-cysteine methyltransferase"/>
    <property type="match status" value="1"/>
</dbReference>
<dbReference type="PANTHER" id="PTHR10815:SF5">
    <property type="entry name" value="METHYLATED-DNA--PROTEIN-CYSTEINE METHYLTRANSFERASE"/>
    <property type="match status" value="1"/>
</dbReference>
<reference evidence="11" key="1">
    <citation type="submission" date="2020-10" db="EMBL/GenBank/DDBJ databases">
        <authorList>
            <person name="Gilroy R."/>
        </authorList>
    </citation>
    <scope>NUCLEOTIDE SEQUENCE</scope>
    <source>
        <strain evidence="11">D3-1215</strain>
    </source>
</reference>
<dbReference type="InterPro" id="IPR014048">
    <property type="entry name" value="MethylDNA_cys_MeTrfase_DNA-bd"/>
</dbReference>
<feature type="domain" description="Methylguanine DNA methyltransferase ribonuclease-like" evidence="10">
    <location>
        <begin position="8"/>
        <end position="85"/>
    </location>
</feature>
<dbReference type="AlphaFoldDB" id="A0A9D9EEB7"/>
<comment type="caution">
    <text evidence="11">The sequence shown here is derived from an EMBL/GenBank/DDBJ whole genome shotgun (WGS) entry which is preliminary data.</text>
</comment>
<dbReference type="InterPro" id="IPR036217">
    <property type="entry name" value="MethylDNA_cys_MeTrfase_DNAb"/>
</dbReference>
<gene>
    <name evidence="11" type="ORF">IAC32_01580</name>
</gene>
<dbReference type="EC" id="2.1.1.63" evidence="3"/>
<accession>A0A9D9EEB7</accession>
<feature type="domain" description="Methylated-DNA-[protein]-cysteine S-methyltransferase DNA binding" evidence="9">
    <location>
        <begin position="91"/>
        <end position="170"/>
    </location>
</feature>
<dbReference type="Gene3D" id="3.30.160.70">
    <property type="entry name" value="Methylated DNA-protein cysteine methyltransferase domain"/>
    <property type="match status" value="1"/>
</dbReference>
<dbReference type="InterPro" id="IPR008332">
    <property type="entry name" value="MethylG_MeTrfase_N"/>
</dbReference>
<dbReference type="Proteomes" id="UP000823637">
    <property type="component" value="Unassembled WGS sequence"/>
</dbReference>
<dbReference type="PANTHER" id="PTHR10815">
    <property type="entry name" value="METHYLATED-DNA--PROTEIN-CYSTEINE METHYLTRANSFERASE"/>
    <property type="match status" value="1"/>
</dbReference>
<evidence type="ECO:0000259" key="10">
    <source>
        <dbReference type="Pfam" id="PF02870"/>
    </source>
</evidence>
<comment type="similarity">
    <text evidence="2">Belongs to the MGMT family.</text>
</comment>
<evidence type="ECO:0000256" key="3">
    <source>
        <dbReference type="ARBA" id="ARBA00011918"/>
    </source>
</evidence>